<dbReference type="EMBL" id="FRCS01000037">
    <property type="protein sequence ID" value="SHN48215.1"/>
    <property type="molecule type" value="Genomic_DNA"/>
</dbReference>
<evidence type="ECO:0008006" key="3">
    <source>
        <dbReference type="Google" id="ProtNLM"/>
    </source>
</evidence>
<organism evidence="1 2">
    <name type="scientific">Cryptosporangium aurantiacum</name>
    <dbReference type="NCBI Taxonomy" id="134849"/>
    <lineage>
        <taxon>Bacteria</taxon>
        <taxon>Bacillati</taxon>
        <taxon>Actinomycetota</taxon>
        <taxon>Actinomycetes</taxon>
        <taxon>Cryptosporangiales</taxon>
        <taxon>Cryptosporangiaceae</taxon>
        <taxon>Cryptosporangium</taxon>
    </lineage>
</organism>
<sequence length="360" mass="39994">MNGRLRNLYSGRSSNGIDWARYEETLGSSLPADYKEFCSVFPPGSFQEWLTVAHPSDGDGSADLDHTAMLVGMIRRAASRNDVPSIPLIAGPGGLIIWGYIEDSVYLCWLATSDDPQTWRTLITDRHASNWVIVEKSMTDVLYDILFGTEPLGPLESHSYLRESPIEFEPFDYAVAPVSADGEEMPVRYDGGPLRAPIDQAHAILATTGSTVAPVIDDALWDRLVGTYGVRIPADYRDLVSRLSPLSIRNIQLFVPSHSDPRHDWTTQLEKAVRDAADRRRSGRHSWALWPAAGGLFPWGIATTGELFCWLPYNSEPSVWPVAMVGYDGETVRLHNLSATAFLFEVLNGADPFEVLRAWN</sequence>
<protein>
    <recommendedName>
        <fullName evidence="3">SMI1-KNR4 cell-wall</fullName>
    </recommendedName>
</protein>
<accession>A0A1M7RPJ8</accession>
<evidence type="ECO:0000313" key="2">
    <source>
        <dbReference type="Proteomes" id="UP000184440"/>
    </source>
</evidence>
<proteinExistence type="predicted"/>
<keyword evidence="2" id="KW-1185">Reference proteome</keyword>
<dbReference type="STRING" id="134849.SAMN05443668_1376"/>
<gene>
    <name evidence="1" type="ORF">SAMN05443668_1376</name>
</gene>
<evidence type="ECO:0000313" key="1">
    <source>
        <dbReference type="EMBL" id="SHN48215.1"/>
    </source>
</evidence>
<dbReference type="SUPFAM" id="SSF160631">
    <property type="entry name" value="SMI1/KNR4-like"/>
    <property type="match status" value="1"/>
</dbReference>
<dbReference type="Proteomes" id="UP000184440">
    <property type="component" value="Unassembled WGS sequence"/>
</dbReference>
<name>A0A1M7RPJ8_9ACTN</name>
<dbReference type="InterPro" id="IPR037883">
    <property type="entry name" value="Knr4/Smi1-like_sf"/>
</dbReference>
<dbReference type="AlphaFoldDB" id="A0A1M7RPJ8"/>
<reference evidence="1 2" key="1">
    <citation type="submission" date="2016-11" db="EMBL/GenBank/DDBJ databases">
        <authorList>
            <person name="Jaros S."/>
            <person name="Januszkiewicz K."/>
            <person name="Wedrychowicz H."/>
        </authorList>
    </citation>
    <scope>NUCLEOTIDE SEQUENCE [LARGE SCALE GENOMIC DNA]</scope>
    <source>
        <strain evidence="1 2">DSM 46144</strain>
    </source>
</reference>